<comment type="caution">
    <text evidence="1">The sequence shown here is derived from an EMBL/GenBank/DDBJ whole genome shotgun (WGS) entry which is preliminary data.</text>
</comment>
<dbReference type="OrthoDB" id="3541472at2759"/>
<dbReference type="Proteomes" id="UP000298030">
    <property type="component" value="Unassembled WGS sequence"/>
</dbReference>
<proteinExistence type="predicted"/>
<dbReference type="STRING" id="71717.A0A4Y7TBG9"/>
<keyword evidence="2" id="KW-1185">Reference proteome</keyword>
<sequence length="325" mass="36402">MECLEIRWQPPTRSGLIFFNADRWWLGSLFRALTNSPGFKHKLKSLVLDSLWITLNPGVAPSLASLTRFWFDSMAEVSPAFWVAMAASAVRLEYLRAGTKLDMGLVRYLTSYEGLQELHVYFGSRTESAEDESLNASLAEGFFTQAVLRRKNSLRILKCDGEYGPWSCETWLPQILLSTSLKELGILSHYPSPRGEHAHRTMPVGELISKIVEGLPHIARLSVKATRRTVAETPAESLNIYRLREYFAAVCMTEAIITAAEPPRFVSTPIAQFNLVPGPISGQYHLKMDPECAQFLHPPSSIPMTCQLTPQPCEVHGHSNLCPLE</sequence>
<dbReference type="EMBL" id="QPFP01000018">
    <property type="protein sequence ID" value="TEB31516.1"/>
    <property type="molecule type" value="Genomic_DNA"/>
</dbReference>
<gene>
    <name evidence="1" type="ORF">FA13DRAFT_1791319</name>
</gene>
<dbReference type="AlphaFoldDB" id="A0A4Y7TBG9"/>
<reference evidence="1 2" key="1">
    <citation type="journal article" date="2019" name="Nat. Ecol. Evol.">
        <title>Megaphylogeny resolves global patterns of mushroom evolution.</title>
        <authorList>
            <person name="Varga T."/>
            <person name="Krizsan K."/>
            <person name="Foldi C."/>
            <person name="Dima B."/>
            <person name="Sanchez-Garcia M."/>
            <person name="Sanchez-Ramirez S."/>
            <person name="Szollosi G.J."/>
            <person name="Szarkandi J.G."/>
            <person name="Papp V."/>
            <person name="Albert L."/>
            <person name="Andreopoulos W."/>
            <person name="Angelini C."/>
            <person name="Antonin V."/>
            <person name="Barry K.W."/>
            <person name="Bougher N.L."/>
            <person name="Buchanan P."/>
            <person name="Buyck B."/>
            <person name="Bense V."/>
            <person name="Catcheside P."/>
            <person name="Chovatia M."/>
            <person name="Cooper J."/>
            <person name="Damon W."/>
            <person name="Desjardin D."/>
            <person name="Finy P."/>
            <person name="Geml J."/>
            <person name="Haridas S."/>
            <person name="Hughes K."/>
            <person name="Justo A."/>
            <person name="Karasinski D."/>
            <person name="Kautmanova I."/>
            <person name="Kiss B."/>
            <person name="Kocsube S."/>
            <person name="Kotiranta H."/>
            <person name="LaButti K.M."/>
            <person name="Lechner B.E."/>
            <person name="Liimatainen K."/>
            <person name="Lipzen A."/>
            <person name="Lukacs Z."/>
            <person name="Mihaltcheva S."/>
            <person name="Morgado L.N."/>
            <person name="Niskanen T."/>
            <person name="Noordeloos M.E."/>
            <person name="Ohm R.A."/>
            <person name="Ortiz-Santana B."/>
            <person name="Ovrebo C."/>
            <person name="Racz N."/>
            <person name="Riley R."/>
            <person name="Savchenko A."/>
            <person name="Shiryaev A."/>
            <person name="Soop K."/>
            <person name="Spirin V."/>
            <person name="Szebenyi C."/>
            <person name="Tomsovsky M."/>
            <person name="Tulloss R.E."/>
            <person name="Uehling J."/>
            <person name="Grigoriev I.V."/>
            <person name="Vagvolgyi C."/>
            <person name="Papp T."/>
            <person name="Martin F.M."/>
            <person name="Miettinen O."/>
            <person name="Hibbett D.S."/>
            <person name="Nagy L.G."/>
        </authorList>
    </citation>
    <scope>NUCLEOTIDE SEQUENCE [LARGE SCALE GENOMIC DNA]</scope>
    <source>
        <strain evidence="1 2">FP101781</strain>
    </source>
</reference>
<evidence type="ECO:0000313" key="2">
    <source>
        <dbReference type="Proteomes" id="UP000298030"/>
    </source>
</evidence>
<evidence type="ECO:0000313" key="1">
    <source>
        <dbReference type="EMBL" id="TEB31516.1"/>
    </source>
</evidence>
<name>A0A4Y7TBG9_COPMI</name>
<protein>
    <submittedName>
        <fullName evidence="1">Uncharacterized protein</fullName>
    </submittedName>
</protein>
<accession>A0A4Y7TBG9</accession>
<organism evidence="1 2">
    <name type="scientific">Coprinellus micaceus</name>
    <name type="common">Glistening ink-cap mushroom</name>
    <name type="synonym">Coprinus micaceus</name>
    <dbReference type="NCBI Taxonomy" id="71717"/>
    <lineage>
        <taxon>Eukaryota</taxon>
        <taxon>Fungi</taxon>
        <taxon>Dikarya</taxon>
        <taxon>Basidiomycota</taxon>
        <taxon>Agaricomycotina</taxon>
        <taxon>Agaricomycetes</taxon>
        <taxon>Agaricomycetidae</taxon>
        <taxon>Agaricales</taxon>
        <taxon>Agaricineae</taxon>
        <taxon>Psathyrellaceae</taxon>
        <taxon>Coprinellus</taxon>
    </lineage>
</organism>